<dbReference type="PANTHER" id="PTHR39327">
    <property type="match status" value="1"/>
</dbReference>
<evidence type="ECO:0000313" key="3">
    <source>
        <dbReference type="Proteomes" id="UP001209535"/>
    </source>
</evidence>
<dbReference type="EMBL" id="JAOVQO010000005">
    <property type="protein sequence ID" value="MCU9847579.1"/>
    <property type="molecule type" value="Genomic_DNA"/>
</dbReference>
<dbReference type="InterPro" id="IPR010319">
    <property type="entry name" value="Transglutaminase-like_Cys_pept"/>
</dbReference>
<feature type="chain" id="PRO_5047490528" evidence="1">
    <location>
        <begin position="45"/>
        <end position="220"/>
    </location>
</feature>
<feature type="signal peptide" evidence="1">
    <location>
        <begin position="1"/>
        <end position="44"/>
    </location>
</feature>
<dbReference type="PANTHER" id="PTHR39327:SF1">
    <property type="entry name" value="BLR5470 PROTEIN"/>
    <property type="match status" value="1"/>
</dbReference>
<dbReference type="Pfam" id="PF06035">
    <property type="entry name" value="Peptidase_C93"/>
    <property type="match status" value="1"/>
</dbReference>
<comment type="caution">
    <text evidence="2">The sequence shown here is derived from an EMBL/GenBank/DDBJ whole genome shotgun (WGS) entry which is preliminary data.</text>
</comment>
<evidence type="ECO:0000256" key="1">
    <source>
        <dbReference type="SAM" id="SignalP"/>
    </source>
</evidence>
<dbReference type="Gene3D" id="3.10.620.30">
    <property type="match status" value="1"/>
</dbReference>
<gene>
    <name evidence="2" type="ORF">OEZ60_06125</name>
</gene>
<reference evidence="2 3" key="1">
    <citation type="submission" date="2022-10" db="EMBL/GenBank/DDBJ databases">
        <title>Defluviimonas sp. nov., isolated from ocean surface sediments.</title>
        <authorList>
            <person name="He W."/>
            <person name="Wang L."/>
            <person name="Zhang D.-F."/>
        </authorList>
    </citation>
    <scope>NUCLEOTIDE SEQUENCE [LARGE SCALE GENOMIC DNA]</scope>
    <source>
        <strain evidence="2 3">WL0024</strain>
    </source>
</reference>
<accession>A0ABT2X1M2</accession>
<sequence>MARQTALRGRIAIAAGSARYLFARVLCGLTLATAVATSADVAMAAGPGEPAQLPTRKAIAAPQGFAGVCDRYGWACARTQGSAAGAGQQLTLAKAVNSAVNRKYRQVSDQKQYGSAEVWALPTARGGDCEDFVLAKKLHLIEKGIPAERLLMATVLDTKRSPHAVLVLRLDAGDYVLDNLKDQIKPWHKTGYSFLMMQNPRAPHSWEAVLAGGVFSGRRL</sequence>
<organism evidence="2 3">
    <name type="scientific">Albidovulum salinarum</name>
    <dbReference type="NCBI Taxonomy" id="2984153"/>
    <lineage>
        <taxon>Bacteria</taxon>
        <taxon>Pseudomonadati</taxon>
        <taxon>Pseudomonadota</taxon>
        <taxon>Alphaproteobacteria</taxon>
        <taxon>Rhodobacterales</taxon>
        <taxon>Paracoccaceae</taxon>
        <taxon>Albidovulum</taxon>
    </lineage>
</organism>
<proteinExistence type="predicted"/>
<name>A0ABT2X1M2_9RHOB</name>
<keyword evidence="3" id="KW-1185">Reference proteome</keyword>
<dbReference type="Proteomes" id="UP001209535">
    <property type="component" value="Unassembled WGS sequence"/>
</dbReference>
<evidence type="ECO:0000313" key="2">
    <source>
        <dbReference type="EMBL" id="MCU9847579.1"/>
    </source>
</evidence>
<keyword evidence="1" id="KW-0732">Signal</keyword>
<dbReference type="RefSeq" id="WP_263334235.1">
    <property type="nucleotide sequence ID" value="NZ_JAOVQO010000005.1"/>
</dbReference>
<protein>
    <submittedName>
        <fullName evidence="2">Transglutaminase-like cysteine peptidase</fullName>
    </submittedName>
</protein>